<dbReference type="STRING" id="1238425.J07HQW2_03137"/>
<dbReference type="Pfam" id="PF00270">
    <property type="entry name" value="DEAD"/>
    <property type="match status" value="1"/>
</dbReference>
<dbReference type="Gene3D" id="3.40.50.300">
    <property type="entry name" value="P-loop containing nucleotide triphosphate hydrolases"/>
    <property type="match status" value="1"/>
</dbReference>
<dbReference type="Proteomes" id="UP000030710">
    <property type="component" value="Unassembled WGS sequence"/>
</dbReference>
<dbReference type="HOGENOM" id="CLU_1036681_0_0_2"/>
<evidence type="ECO:0000313" key="7">
    <source>
        <dbReference type="Proteomes" id="UP000030710"/>
    </source>
</evidence>
<reference evidence="6 7" key="1">
    <citation type="journal article" date="2013" name="PLoS ONE">
        <title>Assembly-driven community genomics of a hypersaline microbial ecosystem.</title>
        <authorList>
            <person name="Podell S."/>
            <person name="Ugalde J.A."/>
            <person name="Narasingarao P."/>
            <person name="Banfield J.F."/>
            <person name="Heidelberg K.B."/>
            <person name="Allen E.E."/>
        </authorList>
    </citation>
    <scope>NUCLEOTIDE SEQUENCE [LARGE SCALE GENOMIC DNA]</scope>
    <source>
        <strain evidence="7">J07HQW2</strain>
    </source>
</reference>
<dbReference type="InterPro" id="IPR014001">
    <property type="entry name" value="Helicase_ATP-bd"/>
</dbReference>
<keyword evidence="3 6" id="KW-0347">Helicase</keyword>
<dbReference type="GO" id="GO:0016787">
    <property type="term" value="F:hydrolase activity"/>
    <property type="evidence" value="ECO:0007669"/>
    <property type="project" value="UniProtKB-KW"/>
</dbReference>
<organism evidence="6 7">
    <name type="scientific">Haloquadratum walsbyi J07HQW2</name>
    <dbReference type="NCBI Taxonomy" id="1238425"/>
    <lineage>
        <taxon>Archaea</taxon>
        <taxon>Methanobacteriati</taxon>
        <taxon>Methanobacteriota</taxon>
        <taxon>Stenosarchaea group</taxon>
        <taxon>Halobacteria</taxon>
        <taxon>Halobacteriales</taxon>
        <taxon>Haloferacaceae</taxon>
        <taxon>Haloquadratum</taxon>
    </lineage>
</organism>
<dbReference type="InterPro" id="IPR050474">
    <property type="entry name" value="Hel308_SKI2-like"/>
</dbReference>
<evidence type="ECO:0000256" key="1">
    <source>
        <dbReference type="ARBA" id="ARBA00022741"/>
    </source>
</evidence>
<dbReference type="InterPro" id="IPR027417">
    <property type="entry name" value="P-loop_NTPase"/>
</dbReference>
<dbReference type="GO" id="GO:0004386">
    <property type="term" value="F:helicase activity"/>
    <property type="evidence" value="ECO:0007669"/>
    <property type="project" value="UniProtKB-KW"/>
</dbReference>
<sequence>MSLDIKELPVSAAIREHYYDAGITQLYPPQEAAVEAGVVDGENVIVAIPTAAGKTLIAQLAMLTADGPALYIVPLRALAREKYEAFTALPGIEAAISTGDFDTAEDDLETADVVVATAEKVDSAIRNGASWVDKLACVVVDEVHLLGSANRGPTLEITLATIQRRAPGVQVVALSATIDNPEEVASWLDAELVSSTWRPVSLRTGVYDAVDERVVFDDGNRLSIAADSNRTATPEIETVDDGTDTDTDHRHRHRHRHRGYDCACIRCG</sequence>
<dbReference type="EMBL" id="KE356561">
    <property type="protein sequence ID" value="ERG96654.1"/>
    <property type="molecule type" value="Genomic_DNA"/>
</dbReference>
<gene>
    <name evidence="6" type="ORF">J07HQW2_03137</name>
</gene>
<dbReference type="GO" id="GO:0140097">
    <property type="term" value="F:catalytic activity, acting on DNA"/>
    <property type="evidence" value="ECO:0007669"/>
    <property type="project" value="UniProtKB-ARBA"/>
</dbReference>
<keyword evidence="2" id="KW-0378">Hydrolase</keyword>
<name>U1N1C7_9EURY</name>
<evidence type="ECO:0000256" key="2">
    <source>
        <dbReference type="ARBA" id="ARBA00022801"/>
    </source>
</evidence>
<feature type="domain" description="Helicase ATP-binding" evidence="5">
    <location>
        <begin position="35"/>
        <end position="196"/>
    </location>
</feature>
<dbReference type="eggNOG" id="arCOG00553">
    <property type="taxonomic scope" value="Archaea"/>
</dbReference>
<dbReference type="SMART" id="SM00487">
    <property type="entry name" value="DEXDc"/>
    <property type="match status" value="1"/>
</dbReference>
<dbReference type="SUPFAM" id="SSF52540">
    <property type="entry name" value="P-loop containing nucleoside triphosphate hydrolases"/>
    <property type="match status" value="1"/>
</dbReference>
<evidence type="ECO:0000256" key="4">
    <source>
        <dbReference type="ARBA" id="ARBA00022840"/>
    </source>
</evidence>
<accession>U1N1C7</accession>
<dbReference type="GO" id="GO:0003676">
    <property type="term" value="F:nucleic acid binding"/>
    <property type="evidence" value="ECO:0007669"/>
    <property type="project" value="InterPro"/>
</dbReference>
<keyword evidence="1" id="KW-0547">Nucleotide-binding</keyword>
<dbReference type="AlphaFoldDB" id="U1N1C7"/>
<dbReference type="InterPro" id="IPR011545">
    <property type="entry name" value="DEAD/DEAH_box_helicase_dom"/>
</dbReference>
<dbReference type="PROSITE" id="PS51192">
    <property type="entry name" value="HELICASE_ATP_BIND_1"/>
    <property type="match status" value="1"/>
</dbReference>
<protein>
    <submittedName>
        <fullName evidence="6">Superfamily II helicase</fullName>
    </submittedName>
</protein>
<dbReference type="GO" id="GO:0005524">
    <property type="term" value="F:ATP binding"/>
    <property type="evidence" value="ECO:0007669"/>
    <property type="project" value="UniProtKB-KW"/>
</dbReference>
<evidence type="ECO:0000313" key="6">
    <source>
        <dbReference type="EMBL" id="ERG96654.1"/>
    </source>
</evidence>
<evidence type="ECO:0000259" key="5">
    <source>
        <dbReference type="PROSITE" id="PS51192"/>
    </source>
</evidence>
<dbReference type="PANTHER" id="PTHR47961:SF10">
    <property type="entry name" value="ATP-DEPENDENT DNA HELICASE HEL308"/>
    <property type="match status" value="1"/>
</dbReference>
<dbReference type="PANTHER" id="PTHR47961">
    <property type="entry name" value="DNA POLYMERASE THETA, PUTATIVE (AFU_ORTHOLOGUE AFUA_1G05260)-RELATED"/>
    <property type="match status" value="1"/>
</dbReference>
<keyword evidence="4" id="KW-0067">ATP-binding</keyword>
<evidence type="ECO:0000256" key="3">
    <source>
        <dbReference type="ARBA" id="ARBA00022806"/>
    </source>
</evidence>
<proteinExistence type="predicted"/>